<dbReference type="Proteomes" id="UP000265618">
    <property type="component" value="Unassembled WGS sequence"/>
</dbReference>
<evidence type="ECO:0000313" key="2">
    <source>
        <dbReference type="EMBL" id="GIQ79935.1"/>
    </source>
</evidence>
<dbReference type="AlphaFoldDB" id="A0A9K3GEU3"/>
<dbReference type="EMBL" id="BDIP01000079">
    <property type="protein sequence ID" value="GIQ79935.1"/>
    <property type="molecule type" value="Genomic_DNA"/>
</dbReference>
<evidence type="ECO:0000313" key="3">
    <source>
        <dbReference type="Proteomes" id="UP000265618"/>
    </source>
</evidence>
<keyword evidence="3" id="KW-1185">Reference proteome</keyword>
<keyword evidence="1" id="KW-1133">Transmembrane helix</keyword>
<keyword evidence="1" id="KW-0472">Membrane</keyword>
<comment type="caution">
    <text evidence="2">The sequence shown here is derived from an EMBL/GenBank/DDBJ whole genome shotgun (WGS) entry which is preliminary data.</text>
</comment>
<accession>A0A9K3GEU3</accession>
<feature type="transmembrane region" description="Helical" evidence="1">
    <location>
        <begin position="106"/>
        <end position="131"/>
    </location>
</feature>
<gene>
    <name evidence="2" type="ORF">KIPB_000646</name>
</gene>
<feature type="non-terminal residue" evidence="2">
    <location>
        <position position="1"/>
    </location>
</feature>
<name>A0A9K3GEU3_9EUKA</name>
<proteinExistence type="predicted"/>
<evidence type="ECO:0000256" key="1">
    <source>
        <dbReference type="SAM" id="Phobius"/>
    </source>
</evidence>
<sequence length="193" mass="21155">MATVSVRGRDVMSGEVVDAELSADTYVNTPMLTECEYPALYAERDTGTVVYLDDGCETDITVCDAWVGEGVRKGLEDGLSVYVTVRRCMDREVVTAYRRGPWLRDVARGFGVFMMVFAHSSGGAADTAWFLELDTPMKRLMCVLFAPTIFFAGWRGSFPLVAGIVYGYNHVSQAMSIMSSGVSSYMAHHAGLL</sequence>
<protein>
    <submittedName>
        <fullName evidence="2">Uncharacterized protein</fullName>
    </submittedName>
</protein>
<feature type="transmembrane region" description="Helical" evidence="1">
    <location>
        <begin position="143"/>
        <end position="168"/>
    </location>
</feature>
<reference evidence="2 3" key="1">
    <citation type="journal article" date="2018" name="PLoS ONE">
        <title>The draft genome of Kipferlia bialata reveals reductive genome evolution in fornicate parasites.</title>
        <authorList>
            <person name="Tanifuji G."/>
            <person name="Takabayashi S."/>
            <person name="Kume K."/>
            <person name="Takagi M."/>
            <person name="Nakayama T."/>
            <person name="Kamikawa R."/>
            <person name="Inagaki Y."/>
            <person name="Hashimoto T."/>
        </authorList>
    </citation>
    <scope>NUCLEOTIDE SEQUENCE [LARGE SCALE GENOMIC DNA]</scope>
    <source>
        <strain evidence="2">NY0173</strain>
    </source>
</reference>
<organism evidence="2 3">
    <name type="scientific">Kipferlia bialata</name>
    <dbReference type="NCBI Taxonomy" id="797122"/>
    <lineage>
        <taxon>Eukaryota</taxon>
        <taxon>Metamonada</taxon>
        <taxon>Carpediemonas-like organisms</taxon>
        <taxon>Kipferlia</taxon>
    </lineage>
</organism>
<keyword evidence="1" id="KW-0812">Transmembrane</keyword>